<dbReference type="AlphaFoldDB" id="A0AAX4PK63"/>
<dbReference type="GO" id="GO:0043565">
    <property type="term" value="F:sequence-specific DNA binding"/>
    <property type="evidence" value="ECO:0007669"/>
    <property type="project" value="InterPro"/>
</dbReference>
<evidence type="ECO:0000256" key="1">
    <source>
        <dbReference type="ARBA" id="ARBA00004123"/>
    </source>
</evidence>
<dbReference type="CDD" id="cd14702">
    <property type="entry name" value="bZIP_plant_GBF1"/>
    <property type="match status" value="1"/>
</dbReference>
<evidence type="ECO:0000256" key="7">
    <source>
        <dbReference type="SAM" id="MobiDB-lite"/>
    </source>
</evidence>
<comment type="subcellular location">
    <subcellularLocation>
        <location evidence="1">Nucleus</location>
    </subcellularLocation>
</comment>
<dbReference type="PANTHER" id="PTHR45967:SF38">
    <property type="entry name" value="G-BOX-BINDING FACTOR 2"/>
    <property type="match status" value="1"/>
</dbReference>
<evidence type="ECO:0000256" key="4">
    <source>
        <dbReference type="ARBA" id="ARBA00023125"/>
    </source>
</evidence>
<dbReference type="GO" id="GO:0005634">
    <property type="term" value="C:nucleus"/>
    <property type="evidence" value="ECO:0007669"/>
    <property type="project" value="UniProtKB-SubCell"/>
</dbReference>
<evidence type="ECO:0000256" key="5">
    <source>
        <dbReference type="ARBA" id="ARBA00023163"/>
    </source>
</evidence>
<dbReference type="InterPro" id="IPR004827">
    <property type="entry name" value="bZIP"/>
</dbReference>
<dbReference type="Pfam" id="PF00170">
    <property type="entry name" value="bZIP_1"/>
    <property type="match status" value="1"/>
</dbReference>
<feature type="region of interest" description="Disordered" evidence="7">
    <location>
        <begin position="113"/>
        <end position="139"/>
    </location>
</feature>
<gene>
    <name evidence="9" type="ORF">HKI87_14g78210</name>
</gene>
<keyword evidence="6" id="KW-0539">Nucleus</keyword>
<feature type="region of interest" description="Disordered" evidence="7">
    <location>
        <begin position="223"/>
        <end position="268"/>
    </location>
</feature>
<dbReference type="SUPFAM" id="SSF57959">
    <property type="entry name" value="Leucine zipper domain"/>
    <property type="match status" value="1"/>
</dbReference>
<reference evidence="9 10" key="1">
    <citation type="submission" date="2024-03" db="EMBL/GenBank/DDBJ databases">
        <title>Complete genome sequence of the green alga Chloropicon roscoffensis RCC1871.</title>
        <authorList>
            <person name="Lemieux C."/>
            <person name="Pombert J.-F."/>
            <person name="Otis C."/>
            <person name="Turmel M."/>
        </authorList>
    </citation>
    <scope>NUCLEOTIDE SEQUENCE [LARGE SCALE GENOMIC DNA]</scope>
    <source>
        <strain evidence="9 10">RCC1871</strain>
    </source>
</reference>
<keyword evidence="4" id="KW-0238">DNA-binding</keyword>
<sequence length="268" mass="29536">MVPPASVVQAPQPTQAAGPFSPYAGYALNPQSVMGQMQAHFGAHFNNPYHAAFQQQQVLQQQQQQGWIGSAHTSPTAKSAQDALHRAAAMTHHQYKLVHQGPLHQTGGVVLADQRPLSEKETKELKRKKANRESARRSKLRKKEEFESLARRVDELITKGLSLRTEIAKMEGKLETLTAQNQTLRKEVLAARGNLDCLAPLAKEPKAKVSCHDDHDEEDDIIREQTSGATESDCTNEIHRAKGGEGKDDVHRNDSGGESDDANCTVRI</sequence>
<dbReference type="InterPro" id="IPR045314">
    <property type="entry name" value="bZIP_plant_GBF1"/>
</dbReference>
<dbReference type="PROSITE" id="PS50217">
    <property type="entry name" value="BZIP"/>
    <property type="match status" value="1"/>
</dbReference>
<dbReference type="PANTHER" id="PTHR45967">
    <property type="entry name" value="G-BOX-BINDING FACTOR 3-RELATED"/>
    <property type="match status" value="1"/>
</dbReference>
<keyword evidence="10" id="KW-1185">Reference proteome</keyword>
<organism evidence="9 10">
    <name type="scientific">Chloropicon roscoffensis</name>
    <dbReference type="NCBI Taxonomy" id="1461544"/>
    <lineage>
        <taxon>Eukaryota</taxon>
        <taxon>Viridiplantae</taxon>
        <taxon>Chlorophyta</taxon>
        <taxon>Chloropicophyceae</taxon>
        <taxon>Chloropicales</taxon>
        <taxon>Chloropicaceae</taxon>
        <taxon>Chloropicon</taxon>
    </lineage>
</organism>
<name>A0AAX4PK63_9CHLO</name>
<dbReference type="Proteomes" id="UP001472866">
    <property type="component" value="Chromosome 14"/>
</dbReference>
<dbReference type="Gene3D" id="3.30.160.60">
    <property type="entry name" value="Classic Zinc Finger"/>
    <property type="match status" value="1"/>
</dbReference>
<feature type="domain" description="BZIP" evidence="8">
    <location>
        <begin position="121"/>
        <end position="184"/>
    </location>
</feature>
<evidence type="ECO:0000313" key="9">
    <source>
        <dbReference type="EMBL" id="WZN66256.1"/>
    </source>
</evidence>
<evidence type="ECO:0000256" key="2">
    <source>
        <dbReference type="ARBA" id="ARBA00007163"/>
    </source>
</evidence>
<feature type="compositionally biased region" description="Basic and acidic residues" evidence="7">
    <location>
        <begin position="236"/>
        <end position="255"/>
    </location>
</feature>
<keyword evidence="5" id="KW-0804">Transcription</keyword>
<evidence type="ECO:0000256" key="3">
    <source>
        <dbReference type="ARBA" id="ARBA00023015"/>
    </source>
</evidence>
<dbReference type="InterPro" id="IPR044827">
    <property type="entry name" value="GBF-like"/>
</dbReference>
<dbReference type="GO" id="GO:0003700">
    <property type="term" value="F:DNA-binding transcription factor activity"/>
    <property type="evidence" value="ECO:0007669"/>
    <property type="project" value="InterPro"/>
</dbReference>
<dbReference type="InterPro" id="IPR046347">
    <property type="entry name" value="bZIP_sf"/>
</dbReference>
<proteinExistence type="inferred from homology"/>
<evidence type="ECO:0000259" key="8">
    <source>
        <dbReference type="PROSITE" id="PS50217"/>
    </source>
</evidence>
<dbReference type="EMBL" id="CP151514">
    <property type="protein sequence ID" value="WZN66256.1"/>
    <property type="molecule type" value="Genomic_DNA"/>
</dbReference>
<protein>
    <submittedName>
        <fullName evidence="9">BZIP domain-containing protein</fullName>
    </submittedName>
</protein>
<dbReference type="SMART" id="SM00338">
    <property type="entry name" value="BRLZ"/>
    <property type="match status" value="1"/>
</dbReference>
<evidence type="ECO:0000313" key="10">
    <source>
        <dbReference type="Proteomes" id="UP001472866"/>
    </source>
</evidence>
<evidence type="ECO:0000256" key="6">
    <source>
        <dbReference type="ARBA" id="ARBA00023242"/>
    </source>
</evidence>
<feature type="compositionally biased region" description="Polar residues" evidence="7">
    <location>
        <begin position="224"/>
        <end position="235"/>
    </location>
</feature>
<comment type="similarity">
    <text evidence="2">Belongs to the bZIP family.</text>
</comment>
<keyword evidence="3" id="KW-0805">Transcription regulation</keyword>
<accession>A0AAX4PK63</accession>